<evidence type="ECO:0000256" key="5">
    <source>
        <dbReference type="ARBA" id="ARBA00023136"/>
    </source>
</evidence>
<feature type="transmembrane region" description="Helical" evidence="6">
    <location>
        <begin position="234"/>
        <end position="255"/>
    </location>
</feature>
<dbReference type="PANTHER" id="PTHR30250">
    <property type="entry name" value="PST FAMILY PREDICTED COLANIC ACID TRANSPORTER"/>
    <property type="match status" value="1"/>
</dbReference>
<evidence type="ECO:0000256" key="3">
    <source>
        <dbReference type="ARBA" id="ARBA00022692"/>
    </source>
</evidence>
<name>A0ABS5LSF4_9BURK</name>
<feature type="transmembrane region" description="Helical" evidence="6">
    <location>
        <begin position="87"/>
        <end position="108"/>
    </location>
</feature>
<feature type="transmembrane region" description="Helical" evidence="6">
    <location>
        <begin position="38"/>
        <end position="66"/>
    </location>
</feature>
<evidence type="ECO:0000313" key="7">
    <source>
        <dbReference type="EMBL" id="MBS3019423.1"/>
    </source>
</evidence>
<evidence type="ECO:0000256" key="2">
    <source>
        <dbReference type="ARBA" id="ARBA00022475"/>
    </source>
</evidence>
<gene>
    <name evidence="7" type="ORF">DJFAAGMI_02166</name>
</gene>
<comment type="subcellular location">
    <subcellularLocation>
        <location evidence="1">Cell membrane</location>
        <topology evidence="1">Multi-pass membrane protein</topology>
    </subcellularLocation>
</comment>
<accession>A0ABS5LSF4</accession>
<organism evidence="7 8">
    <name type="scientific">Comamonas brasiliensis</name>
    <dbReference type="NCBI Taxonomy" id="1812482"/>
    <lineage>
        <taxon>Bacteria</taxon>
        <taxon>Pseudomonadati</taxon>
        <taxon>Pseudomonadota</taxon>
        <taxon>Betaproteobacteria</taxon>
        <taxon>Burkholderiales</taxon>
        <taxon>Comamonadaceae</taxon>
        <taxon>Comamonas</taxon>
    </lineage>
</organism>
<protein>
    <recommendedName>
        <fullName evidence="9">Polysaccharide biosynthesis protein</fullName>
    </recommendedName>
</protein>
<comment type="caution">
    <text evidence="7">The sequence shown here is derived from an EMBL/GenBank/DDBJ whole genome shotgun (WGS) entry which is preliminary data.</text>
</comment>
<keyword evidence="8" id="KW-1185">Reference proteome</keyword>
<evidence type="ECO:0000256" key="4">
    <source>
        <dbReference type="ARBA" id="ARBA00022989"/>
    </source>
</evidence>
<keyword evidence="2" id="KW-1003">Cell membrane</keyword>
<evidence type="ECO:0000313" key="8">
    <source>
        <dbReference type="Proteomes" id="UP001647436"/>
    </source>
</evidence>
<feature type="transmembrane region" description="Helical" evidence="6">
    <location>
        <begin position="331"/>
        <end position="351"/>
    </location>
</feature>
<feature type="transmembrane region" description="Helical" evidence="6">
    <location>
        <begin position="275"/>
        <end position="292"/>
    </location>
</feature>
<keyword evidence="4 6" id="KW-1133">Transmembrane helix</keyword>
<proteinExistence type="predicted"/>
<sequence length="362" mass="40637">MQAVFTYYPKFSKKGEVNDLWEITQSQVSRLLFFLSPVLLILSIACLLFGYLTIIDLIFVVFLIFFEVLRLEHVTFLNAKRSHKVSSIWIVCDSWLRPLFGAGVVYIFDSSLTALLAGSLVGAVLSYFFVKSFLDKDFKIRIVKSKIEGNSLNQEIWIYTLPLLPLGIIGWISGMSDRYIIGGLLTATDVGLYVAIYSLASKPILMMGSVVESAIRPVYVAAVIEKNFRQQNKYIIAWGFLITAGVSVALLTAYFFQSYIARLFLGESYRDAAHLLPWIIAGNGLLVLSYVANRICYTHKNTRAILVTEFFGALISVGVGILFIYHYGLSGAAIAVPIYFGAQCLIAFLFAKKHIKWKVKQY</sequence>
<reference evidence="7 8" key="1">
    <citation type="submission" date="2020-03" db="EMBL/GenBank/DDBJ databases">
        <title>The role of nitrogen metabolism on polyethylene biodegradation.</title>
        <authorList>
            <person name="Peixoto J."/>
            <person name="Vizzotto C.S."/>
            <person name="Ramos A."/>
            <person name="Alves G."/>
            <person name="Steindorff A."/>
            <person name="Kruger R."/>
        </authorList>
    </citation>
    <scope>NUCLEOTIDE SEQUENCE [LARGE SCALE GENOMIC DNA]</scope>
    <source>
        <strain evidence="7 8">PE63</strain>
    </source>
</reference>
<evidence type="ECO:0000256" key="6">
    <source>
        <dbReference type="SAM" id="Phobius"/>
    </source>
</evidence>
<keyword evidence="3 6" id="KW-0812">Transmembrane</keyword>
<dbReference type="PANTHER" id="PTHR30250:SF11">
    <property type="entry name" value="O-ANTIGEN TRANSPORTER-RELATED"/>
    <property type="match status" value="1"/>
</dbReference>
<dbReference type="Proteomes" id="UP001647436">
    <property type="component" value="Unassembled WGS sequence"/>
</dbReference>
<evidence type="ECO:0000256" key="1">
    <source>
        <dbReference type="ARBA" id="ARBA00004651"/>
    </source>
</evidence>
<feature type="transmembrane region" description="Helical" evidence="6">
    <location>
        <begin position="114"/>
        <end position="134"/>
    </location>
</feature>
<dbReference type="Pfam" id="PF13440">
    <property type="entry name" value="Polysacc_synt_3"/>
    <property type="match status" value="1"/>
</dbReference>
<evidence type="ECO:0008006" key="9">
    <source>
        <dbReference type="Google" id="ProtNLM"/>
    </source>
</evidence>
<feature type="transmembrane region" description="Helical" evidence="6">
    <location>
        <begin position="304"/>
        <end position="325"/>
    </location>
</feature>
<keyword evidence="5 6" id="KW-0472">Membrane</keyword>
<dbReference type="InterPro" id="IPR050833">
    <property type="entry name" value="Poly_Biosynth_Transport"/>
</dbReference>
<feature type="transmembrane region" description="Helical" evidence="6">
    <location>
        <begin position="155"/>
        <end position="173"/>
    </location>
</feature>
<dbReference type="EMBL" id="JAANES010000002">
    <property type="protein sequence ID" value="MBS3019423.1"/>
    <property type="molecule type" value="Genomic_DNA"/>
</dbReference>
<feature type="transmembrane region" description="Helical" evidence="6">
    <location>
        <begin position="179"/>
        <end position="200"/>
    </location>
</feature>